<evidence type="ECO:0000313" key="1">
    <source>
        <dbReference type="EMBL" id="PWA09106.1"/>
    </source>
</evidence>
<evidence type="ECO:0000313" key="2">
    <source>
        <dbReference type="Proteomes" id="UP000245618"/>
    </source>
</evidence>
<name>A0A2U1JV80_9FLAO</name>
<dbReference type="RefSeq" id="WP_116762785.1">
    <property type="nucleotide sequence ID" value="NZ_QCZH01000008.1"/>
</dbReference>
<comment type="caution">
    <text evidence="1">The sequence shown here is derived from an EMBL/GenBank/DDBJ whole genome shotgun (WGS) entry which is preliminary data.</text>
</comment>
<proteinExistence type="predicted"/>
<dbReference type="OrthoDB" id="663842at2"/>
<dbReference type="EMBL" id="QCZH01000008">
    <property type="protein sequence ID" value="PWA09106.1"/>
    <property type="molecule type" value="Genomic_DNA"/>
</dbReference>
<organism evidence="1 2">
    <name type="scientific">Flavobacterium laiguense</name>
    <dbReference type="NCBI Taxonomy" id="2169409"/>
    <lineage>
        <taxon>Bacteria</taxon>
        <taxon>Pseudomonadati</taxon>
        <taxon>Bacteroidota</taxon>
        <taxon>Flavobacteriia</taxon>
        <taxon>Flavobacteriales</taxon>
        <taxon>Flavobacteriaceae</taxon>
        <taxon>Flavobacterium</taxon>
    </lineage>
</organism>
<dbReference type="Proteomes" id="UP000245618">
    <property type="component" value="Unassembled WGS sequence"/>
</dbReference>
<keyword evidence="2" id="KW-1185">Reference proteome</keyword>
<accession>A0A2U1JV80</accession>
<gene>
    <name evidence="1" type="ORF">DB891_09190</name>
</gene>
<dbReference type="AlphaFoldDB" id="A0A2U1JV80"/>
<protein>
    <submittedName>
        <fullName evidence="1">Uncharacterized protein</fullName>
    </submittedName>
</protein>
<sequence length="161" mass="18261">MKILFSLFLFASIFFTVSVAEIRKLYTTATSSESNAKEFAVKLKDVTKEDNKTLVAYKGASLTIISKLEKKVSDKSKKFKEGSSLIEYAVANDPNAIEIRMIRLSVQENVPKIVNYRGNKKEDKKFLLDHYNEQTGALKTYIGDFIKQSKSFTATEKQVLK</sequence>
<reference evidence="1 2" key="1">
    <citation type="submission" date="2018-04" db="EMBL/GenBank/DDBJ databases">
        <title>Flavobacterium sp. nov., isolated from glacier ice.</title>
        <authorList>
            <person name="Liu Q."/>
            <person name="Xin Y.-H."/>
        </authorList>
    </citation>
    <scope>NUCLEOTIDE SEQUENCE [LARGE SCALE GENOMIC DNA]</scope>
    <source>
        <strain evidence="1 2">LB2P30</strain>
    </source>
</reference>